<evidence type="ECO:0000313" key="2">
    <source>
        <dbReference type="EMBL" id="SCL19942.1"/>
    </source>
</evidence>
<feature type="region of interest" description="Disordered" evidence="1">
    <location>
        <begin position="313"/>
        <end position="372"/>
    </location>
</feature>
<dbReference type="AlphaFoldDB" id="A0A1C6RSC9"/>
<feature type="compositionally biased region" description="Basic and acidic residues" evidence="1">
    <location>
        <begin position="326"/>
        <end position="335"/>
    </location>
</feature>
<dbReference type="Proteomes" id="UP000199413">
    <property type="component" value="Unassembled WGS sequence"/>
</dbReference>
<keyword evidence="3" id="KW-1185">Reference proteome</keyword>
<feature type="region of interest" description="Disordered" evidence="1">
    <location>
        <begin position="1"/>
        <end position="27"/>
    </location>
</feature>
<protein>
    <submittedName>
        <fullName evidence="2">Uncharacterized protein</fullName>
    </submittedName>
</protein>
<name>A0A1C6RSC9_9ACTN</name>
<sequence>MRVLEHTGQSGALIKPPEGSISLDAGRPPRKIRRKAVGGHRSRCEPGQVFGQTSSEFAPVVVAALDQDGPGFGPSPCGAPVEPVSFAGISPADQTSGLRKRNIAVRHPRIAEVAKALKDLPHASDEVFFFSGVRYVDAEKVVNGERGVRLGERNEVRRKPRPCLLGDEVPVDPTGCARPVRKQRRQYLLKFVETQRITWLRERTAVPFSMARYSLAAITRHRRGSEPSGRRAGGWPGVTARRRASTGSPPHPPGPAAQHPDPEVSSTGPASSDILHAVRRAVPARGEKIVGPWLLQVFLKRLGLSSQERVPATGRGLRMAAPTTRLGDRADQPDARRRRPRAPAQGSRNPGGGRLHPGRKGVHEPAQIHPRP</sequence>
<evidence type="ECO:0000256" key="1">
    <source>
        <dbReference type="SAM" id="MobiDB-lite"/>
    </source>
</evidence>
<organism evidence="2 3">
    <name type="scientific">Micromonospora rhizosphaerae</name>
    <dbReference type="NCBI Taxonomy" id="568872"/>
    <lineage>
        <taxon>Bacteria</taxon>
        <taxon>Bacillati</taxon>
        <taxon>Actinomycetota</taxon>
        <taxon>Actinomycetes</taxon>
        <taxon>Micromonosporales</taxon>
        <taxon>Micromonosporaceae</taxon>
        <taxon>Micromonospora</taxon>
    </lineage>
</organism>
<evidence type="ECO:0000313" key="3">
    <source>
        <dbReference type="Proteomes" id="UP000199413"/>
    </source>
</evidence>
<gene>
    <name evidence="2" type="ORF">GA0070624_1879</name>
</gene>
<accession>A0A1C6RSC9</accession>
<proteinExistence type="predicted"/>
<feature type="region of interest" description="Disordered" evidence="1">
    <location>
        <begin position="220"/>
        <end position="270"/>
    </location>
</feature>
<dbReference type="EMBL" id="FMHV01000002">
    <property type="protein sequence ID" value="SCL19942.1"/>
    <property type="molecule type" value="Genomic_DNA"/>
</dbReference>
<reference evidence="3" key="1">
    <citation type="submission" date="2016-06" db="EMBL/GenBank/DDBJ databases">
        <authorList>
            <person name="Varghese N."/>
            <person name="Submissions Spin"/>
        </authorList>
    </citation>
    <scope>NUCLEOTIDE SEQUENCE [LARGE SCALE GENOMIC DNA]</scope>
    <source>
        <strain evidence="3">DSM 45431</strain>
    </source>
</reference>